<dbReference type="Pfam" id="PF17081">
    <property type="entry name" value="SOP4"/>
    <property type="match status" value="1"/>
</dbReference>
<keyword evidence="12" id="KW-0325">Glycoprotein</keyword>
<evidence type="ECO:0000313" key="15">
    <source>
        <dbReference type="Proteomes" id="UP000501346"/>
    </source>
</evidence>
<evidence type="ECO:0000256" key="7">
    <source>
        <dbReference type="ARBA" id="ARBA00022729"/>
    </source>
</evidence>
<evidence type="ECO:0000256" key="8">
    <source>
        <dbReference type="ARBA" id="ARBA00022824"/>
    </source>
</evidence>
<evidence type="ECO:0000256" key="13">
    <source>
        <dbReference type="SAM" id="SignalP"/>
    </source>
</evidence>
<organism evidence="14 15">
    <name type="scientific">Saccharomyces pastorianus</name>
    <name type="common">Lager yeast</name>
    <name type="synonym">Saccharomyces cerevisiae x Saccharomyces eubayanus</name>
    <dbReference type="NCBI Taxonomy" id="27292"/>
    <lineage>
        <taxon>Eukaryota</taxon>
        <taxon>Fungi</taxon>
        <taxon>Dikarya</taxon>
        <taxon>Ascomycota</taxon>
        <taxon>Saccharomycotina</taxon>
        <taxon>Saccharomycetes</taxon>
        <taxon>Saccharomycetales</taxon>
        <taxon>Saccharomycetaceae</taxon>
        <taxon>Saccharomyces</taxon>
    </lineage>
</organism>
<dbReference type="Proteomes" id="UP000501346">
    <property type="component" value="Chromosome ScX-SeX"/>
</dbReference>
<evidence type="ECO:0000256" key="3">
    <source>
        <dbReference type="ARBA" id="ARBA00007486"/>
    </source>
</evidence>
<evidence type="ECO:0000256" key="9">
    <source>
        <dbReference type="ARBA" id="ARBA00022927"/>
    </source>
</evidence>
<protein>
    <recommendedName>
        <fullName evidence="4">Protein SOP4</fullName>
    </recommendedName>
</protein>
<evidence type="ECO:0000256" key="12">
    <source>
        <dbReference type="ARBA" id="ARBA00023180"/>
    </source>
</evidence>
<evidence type="ECO:0000256" key="2">
    <source>
        <dbReference type="ARBA" id="ARBA00004115"/>
    </source>
</evidence>
<proteinExistence type="inferred from homology"/>
<keyword evidence="8" id="KW-0256">Endoplasmic reticulum</keyword>
<accession>A0A6C1DTD5</accession>
<dbReference type="OrthoDB" id="27095at2759"/>
<name>A0A6C1DTD5_SACPS</name>
<sequence length="234" mass="26626">MFSQIVLLLSAFIYVVSATARRGTIKGRLDLAASNITGFVSTRTSFKLYQIGNFSTEYPYTSTTMFQDDEGNFEFANLPLNDGVNETTYYVMYPASMDFNLKPNRILIEFKNLENGTLQLNAFKNFFGREYFPSKDITYPEKLQSMKVHPYITVELLHKAPIRSYLQARNVSIFSTGIVGNILNSRWKLAGVITLIALVVFPIIVEKLDPETARAIREEAKRKQREKYAAVASK</sequence>
<comment type="function">
    <text evidence="1">Involved in the export of PMA1, possibly through the monitoring or assisting of PMA1 folding and acquisition of competence to enter vesicles.</text>
</comment>
<evidence type="ECO:0000256" key="4">
    <source>
        <dbReference type="ARBA" id="ARBA00020106"/>
    </source>
</evidence>
<dbReference type="EMBL" id="CP048991">
    <property type="protein sequence ID" value="QID80292.1"/>
    <property type="molecule type" value="Genomic_DNA"/>
</dbReference>
<evidence type="ECO:0000256" key="10">
    <source>
        <dbReference type="ARBA" id="ARBA00022989"/>
    </source>
</evidence>
<keyword evidence="9" id="KW-0653">Protein transport</keyword>
<keyword evidence="10" id="KW-1133">Transmembrane helix</keyword>
<keyword evidence="15" id="KW-1185">Reference proteome</keyword>
<dbReference type="GO" id="GO:0005789">
    <property type="term" value="C:endoplasmic reticulum membrane"/>
    <property type="evidence" value="ECO:0007669"/>
    <property type="project" value="UniProtKB-SubCell"/>
</dbReference>
<keyword evidence="6" id="KW-0812">Transmembrane</keyword>
<comment type="subcellular location">
    <subcellularLocation>
        <location evidence="2">Endoplasmic reticulum membrane</location>
        <topology evidence="2">Single-pass type I membrane protein</topology>
    </subcellularLocation>
</comment>
<gene>
    <name evidence="14" type="primary">SOP4_1</name>
    <name evidence="14" type="ORF">GRS66_002608</name>
</gene>
<keyword evidence="7 13" id="KW-0732">Signal</keyword>
<dbReference type="InterPro" id="IPR031395">
    <property type="entry name" value="Sop4"/>
</dbReference>
<keyword evidence="5" id="KW-0813">Transport</keyword>
<evidence type="ECO:0000256" key="6">
    <source>
        <dbReference type="ARBA" id="ARBA00022692"/>
    </source>
</evidence>
<comment type="similarity">
    <text evidence="3">Belongs to the SOP4 family.</text>
</comment>
<dbReference type="AlphaFoldDB" id="A0A6C1DTD5"/>
<evidence type="ECO:0000256" key="5">
    <source>
        <dbReference type="ARBA" id="ARBA00022448"/>
    </source>
</evidence>
<dbReference type="GO" id="GO:0015031">
    <property type="term" value="P:protein transport"/>
    <property type="evidence" value="ECO:0007669"/>
    <property type="project" value="UniProtKB-KW"/>
</dbReference>
<keyword evidence="11" id="KW-0472">Membrane</keyword>
<evidence type="ECO:0000313" key="14">
    <source>
        <dbReference type="EMBL" id="QID80292.1"/>
    </source>
</evidence>
<feature type="chain" id="PRO_5025515820" description="Protein SOP4" evidence="13">
    <location>
        <begin position="19"/>
        <end position="234"/>
    </location>
</feature>
<dbReference type="SMR" id="A0A6C1DTD5"/>
<feature type="signal peptide" evidence="13">
    <location>
        <begin position="1"/>
        <end position="18"/>
    </location>
</feature>
<reference evidence="14 15" key="1">
    <citation type="journal article" date="2019" name="BMC Genomics">
        <title>Chromosome level assembly and comparative genome analysis confirm lager-brewing yeasts originated from a single hybridization.</title>
        <authorList>
            <person name="Salazar A.N."/>
            <person name="Gorter de Vries A.R."/>
            <person name="van den Broek M."/>
            <person name="Brouwers N."/>
            <person name="de la Torre Cortes P."/>
            <person name="Kuijpers N.G.A."/>
            <person name="Daran J.G."/>
            <person name="Abeel T."/>
        </authorList>
    </citation>
    <scope>NUCLEOTIDE SEQUENCE [LARGE SCALE GENOMIC DNA]</scope>
    <source>
        <strain evidence="14 15">CBS 1483</strain>
    </source>
</reference>
<evidence type="ECO:0000256" key="11">
    <source>
        <dbReference type="ARBA" id="ARBA00023136"/>
    </source>
</evidence>
<evidence type="ECO:0000256" key="1">
    <source>
        <dbReference type="ARBA" id="ARBA00002205"/>
    </source>
</evidence>